<organism evidence="1 2">
    <name type="scientific">Sphingomonas psychrolutea</name>
    <dbReference type="NCBI Taxonomy" id="1259676"/>
    <lineage>
        <taxon>Bacteria</taxon>
        <taxon>Pseudomonadati</taxon>
        <taxon>Pseudomonadota</taxon>
        <taxon>Alphaproteobacteria</taxon>
        <taxon>Sphingomonadales</taxon>
        <taxon>Sphingomonadaceae</taxon>
        <taxon>Sphingomonas</taxon>
    </lineage>
</organism>
<comment type="caution">
    <text evidence="1">The sequence shown here is derived from an EMBL/GenBank/DDBJ whole genome shotgun (WGS) entry which is preliminary data.</text>
</comment>
<dbReference type="RefSeq" id="WP_188446804.1">
    <property type="nucleotide sequence ID" value="NZ_BMDW01000010.1"/>
</dbReference>
<name>A0ABQ1GRA2_9SPHN</name>
<gene>
    <name evidence="1" type="ORF">GCM10011395_18800</name>
</gene>
<evidence type="ECO:0000313" key="2">
    <source>
        <dbReference type="Proteomes" id="UP000618591"/>
    </source>
</evidence>
<proteinExistence type="predicted"/>
<dbReference type="Proteomes" id="UP000618591">
    <property type="component" value="Unassembled WGS sequence"/>
</dbReference>
<evidence type="ECO:0000313" key="1">
    <source>
        <dbReference type="EMBL" id="GGA48739.1"/>
    </source>
</evidence>
<accession>A0ABQ1GRA2</accession>
<protein>
    <submittedName>
        <fullName evidence="1">Uncharacterized protein</fullName>
    </submittedName>
</protein>
<dbReference type="EMBL" id="BMDW01000010">
    <property type="protein sequence ID" value="GGA48739.1"/>
    <property type="molecule type" value="Genomic_DNA"/>
</dbReference>
<keyword evidence="2" id="KW-1185">Reference proteome</keyword>
<sequence length="111" mass="12194">MLKVHSAPLVKPNPQFGKELVYWLGPAGDHSIPFRQALDEITSIIAHAKPSALDLPLYEEGEDFVEGELHFGDDIVSVYYEYSLGYLLLGSSDASALGEIEFLTRAITKVA</sequence>
<reference evidence="2" key="1">
    <citation type="journal article" date="2019" name="Int. J. Syst. Evol. Microbiol.">
        <title>The Global Catalogue of Microorganisms (GCM) 10K type strain sequencing project: providing services to taxonomists for standard genome sequencing and annotation.</title>
        <authorList>
            <consortium name="The Broad Institute Genomics Platform"/>
            <consortium name="The Broad Institute Genome Sequencing Center for Infectious Disease"/>
            <person name="Wu L."/>
            <person name="Ma J."/>
        </authorList>
    </citation>
    <scope>NUCLEOTIDE SEQUENCE [LARGE SCALE GENOMIC DNA]</scope>
    <source>
        <strain evidence="2">CGMCC 1.10106</strain>
    </source>
</reference>